<dbReference type="InterPro" id="IPR008638">
    <property type="entry name" value="FhaB/CdiA-like_TPS"/>
</dbReference>
<evidence type="ECO:0000259" key="2">
    <source>
        <dbReference type="SMART" id="SM00912"/>
    </source>
</evidence>
<dbReference type="InterPro" id="IPR052918">
    <property type="entry name" value="Motility_Chemotaxis_Reg"/>
</dbReference>
<evidence type="ECO:0000313" key="4">
    <source>
        <dbReference type="Proteomes" id="UP000248798"/>
    </source>
</evidence>
<accession>A0A328F786</accession>
<protein>
    <recommendedName>
        <fullName evidence="2">Filamentous haemagglutinin FhaB/tRNA nuclease CdiA-like TPS domain-containing protein</fullName>
    </recommendedName>
</protein>
<dbReference type="InterPro" id="IPR010620">
    <property type="entry name" value="SBBP_repeat"/>
</dbReference>
<dbReference type="NCBIfam" id="TIGR01901">
    <property type="entry name" value="adhes_NPXG"/>
    <property type="match status" value="1"/>
</dbReference>
<dbReference type="InterPro" id="IPR057708">
    <property type="entry name" value="DUF7948"/>
</dbReference>
<feature type="compositionally biased region" description="Low complexity" evidence="1">
    <location>
        <begin position="1458"/>
        <end position="1480"/>
    </location>
</feature>
<evidence type="ECO:0000313" key="3">
    <source>
        <dbReference type="EMBL" id="RAM00441.1"/>
    </source>
</evidence>
<reference evidence="3 4" key="1">
    <citation type="submission" date="2018-06" db="EMBL/GenBank/DDBJ databases">
        <title>Complete Genome Sequence of Desulfobacter hydrogenophilus (DSM3380).</title>
        <authorList>
            <person name="Marietou A."/>
            <person name="Schreiber L."/>
            <person name="Marshall I."/>
            <person name="Jorgensen B."/>
        </authorList>
    </citation>
    <scope>NUCLEOTIDE SEQUENCE [LARGE SCALE GENOMIC DNA]</scope>
    <source>
        <strain evidence="3 4">DSM 3380</strain>
    </source>
</reference>
<organism evidence="3 4">
    <name type="scientific">Desulfobacter hydrogenophilus</name>
    <dbReference type="NCBI Taxonomy" id="2291"/>
    <lineage>
        <taxon>Bacteria</taxon>
        <taxon>Pseudomonadati</taxon>
        <taxon>Thermodesulfobacteriota</taxon>
        <taxon>Desulfobacteria</taxon>
        <taxon>Desulfobacterales</taxon>
        <taxon>Desulfobacteraceae</taxon>
        <taxon>Desulfobacter</taxon>
    </lineage>
</organism>
<dbReference type="Proteomes" id="UP000248798">
    <property type="component" value="Unassembled WGS sequence"/>
</dbReference>
<feature type="domain" description="Filamentous haemagglutinin FhaB/tRNA nuclease CdiA-like TPS" evidence="2">
    <location>
        <begin position="38"/>
        <end position="151"/>
    </location>
</feature>
<feature type="compositionally biased region" description="Polar residues" evidence="1">
    <location>
        <begin position="1481"/>
        <end position="1490"/>
    </location>
</feature>
<dbReference type="Pfam" id="PF25778">
    <property type="entry name" value="DUF7948"/>
    <property type="match status" value="1"/>
</dbReference>
<dbReference type="SMART" id="SM00912">
    <property type="entry name" value="Haemagg_act"/>
    <property type="match status" value="1"/>
</dbReference>
<comment type="caution">
    <text evidence="3">The sequence shown here is derived from an EMBL/GenBank/DDBJ whole genome shotgun (WGS) entry which is preliminary data.</text>
</comment>
<dbReference type="InterPro" id="IPR012334">
    <property type="entry name" value="Pectin_lyas_fold"/>
</dbReference>
<name>A0A328F786_9BACT</name>
<dbReference type="PANTHER" id="PTHR35580:SF1">
    <property type="entry name" value="PHYTASE-LIKE DOMAIN-CONTAINING PROTEIN"/>
    <property type="match status" value="1"/>
</dbReference>
<dbReference type="Pfam" id="PF06739">
    <property type="entry name" value="SBBP"/>
    <property type="match status" value="3"/>
</dbReference>
<dbReference type="Pfam" id="PF05860">
    <property type="entry name" value="TPS"/>
    <property type="match status" value="1"/>
</dbReference>
<proteinExistence type="predicted"/>
<feature type="region of interest" description="Disordered" evidence="1">
    <location>
        <begin position="1456"/>
        <end position="1499"/>
    </location>
</feature>
<sequence length="1931" mass="205416">MNQIGGCVVNNLIKNKLSNFTVLNITSLVCFLCLSTTVWANPQGGKVVDGNATITTPTAKQTVIHQSSDKAIINWDQFNIDSGEHTKFVQPSAGSVTLNRVVGNDPSKILGQLSANGKLVLVNPNGVFFGPDSKVDVAAMIATTNDITNDDFMAGRLNFTIPGNPGAQIINQGTMTIQEGGLVALVAPFVQNNGLIQARLGKVVLASANTFTLDLYGDDLILFEADNTITEQLQDAFGNALDSAIEQSGVIEADGGYVLLTTDVAKNVVDNAINMTGIIKAQSVKEQGGTIILNAGEGSATVSGVLDASGQEQTMGGEIRAIAEDQLNVTDGAIITAQGGSDGGDGGFLALAAGNQLTVNGRYSVLAGAPDAENGWLYIGNNTTATSLMRNPNLDGAGVQPDQATVLFEDNLGQTDDSVDFLTRADNAIMYLTAADAVVAMQTGDDTLGSVGLSLSGANEELTAVGENLLQSYSNYYIGNDPDQWVEGAQHFGAVRYENVYDGIDLIYYGNKNGDIEYDLVVSEGADPSKITLNYQGASSVVLNDMGDLVISIDGQTVVQKAPLTYQVTDEAKVIVPSRYNLTDNHVSIRLDEYDNSQVLVVDPVLKWSSFLGGSGSDSYTDIAVDSNYDLIATGHTTSVGMFSYFQGSSSLDTSHNGSTDAFITKYSSDGTVLWGSYYGGSGSDSANGIAIDSNGNIVIVGETQSENLPLLNSLDQVNNGGTDPFAAKFNPNGEMVYSTYLSGTTYYDAGRAVAIDDYDNIFIVSEKDFYGFQYPSNTDKCSIITKLSNSGELLWSRSFSLSQSYTYGSYESPYDIAIDSQGNPIIVGTASVKREYHYYTPYYDYYRYIWDSDAFIAKYSSSGDFVFSTAITGYKKDVLGLGIAVDSQDNSIMTGYAFPNGNWDVLVSKISSSGALVWSKYLAGSGDDRGYDVAVDAQDYIFVTGKTDSSSFYDLYSDGTSYHGGTDAFLAELSPTGGLIFRSYIGGAGADISNSVATDRLGNIYIAGETSSADFNTTPYAGVAFVSKVDLVANIPAELSGSSDLTFYEGDAAISLFSLISITDVDSDYHIASAEISISSGFEPINDLLLFNNQTGITGSYDSATGILTLTGIATIQDYETAIHSIQFSNNSQNPSSTERVITLTVNDIEEDSLPLNSTLSVTPVNDVPIIDNASDVDFQENATGVFLFPDLNLDDVDNTELTGATLKLSSGFFATEDSLVFIDQNNISGTYDSATGILQLSGTASLADYQTAIRSIQYVNTSEAPSSSQRSASIILTDGEDASGQLLSTVTVTPVNDAPALDTSVYGGNTPTGGVRTTTVDVASNTGVLVTDLMAAGGTGFVTDVDSNNIGIAVTNLDAPDGTWQYTLNNGTTWQNFPSVSDSSALLLTADQQTKVRYSPDNMTEGTSIERAIAFFAWDQSYGNNGESGVNVNVRGDDTAYSVDWARGYLSLSKADTSSGEGTGDNGTTDTIGTGSTDVNQIINSSGDEGSRDEPLTPDPYEPFVFDGRTVSGDNLMQFSTLDRIEIAEELEDRAYLLADDIYSAQVPDEISYQLQWMDSLLAPAYLGTSGSFRSSVSMIDGKVFFADDTEPLVIKAFSGVTDDSLAALYEMRDEVFEQNGLNIGFIEIGDTASYSPMDVIVGHMLANKAVSEYDRAATAARAAVSMGLISEEQNNFGYVGLLDTFEQPSFANQMTAISNSFQDTFVELGKAALPEADFKILKYSYGLSENFFNNAIDTKDKLMEVVADPSLLNGTNTVLAYVTTVSDLINDANMLLEGVGNLPSKVTANLSKLTVLGQNIDSAAKRNAGYAILANETSLTNGTRVLASMMKKAALHELITESCNVVANIIEIFAELSGSETMKIASGYLNAASTAIDTVGEYDNQAITSELQYLQRQTAAYQPAIPDNAFKEYETSRTVLDAITTPAL</sequence>
<dbReference type="InterPro" id="IPR011050">
    <property type="entry name" value="Pectin_lyase_fold/virulence"/>
</dbReference>
<dbReference type="SUPFAM" id="SSF51126">
    <property type="entry name" value="Pectin lyase-like"/>
    <property type="match status" value="1"/>
</dbReference>
<dbReference type="EMBL" id="QLNI01000048">
    <property type="protein sequence ID" value="RAM00441.1"/>
    <property type="molecule type" value="Genomic_DNA"/>
</dbReference>
<dbReference type="PANTHER" id="PTHR35580">
    <property type="entry name" value="CELL SURFACE GLYCOPROTEIN (S-LAYER PROTEIN)-LIKE PROTEIN"/>
    <property type="match status" value="1"/>
</dbReference>
<dbReference type="Gene3D" id="2.160.20.10">
    <property type="entry name" value="Single-stranded right-handed beta-helix, Pectin lyase-like"/>
    <property type="match status" value="1"/>
</dbReference>
<evidence type="ECO:0000256" key="1">
    <source>
        <dbReference type="SAM" id="MobiDB-lite"/>
    </source>
</evidence>
<gene>
    <name evidence="3" type="ORF">DO021_19125</name>
</gene>